<dbReference type="EMBL" id="JADBEM010000001">
    <property type="protein sequence ID" value="MBE1604849.1"/>
    <property type="molecule type" value="Genomic_DNA"/>
</dbReference>
<dbReference type="SUPFAM" id="SSF56317">
    <property type="entry name" value="Carbon-nitrogen hydrolase"/>
    <property type="match status" value="1"/>
</dbReference>
<evidence type="ECO:0000259" key="2">
    <source>
        <dbReference type="PROSITE" id="PS50263"/>
    </source>
</evidence>
<dbReference type="GO" id="GO:0016811">
    <property type="term" value="F:hydrolase activity, acting on carbon-nitrogen (but not peptide) bonds, in linear amides"/>
    <property type="evidence" value="ECO:0007669"/>
    <property type="project" value="TreeGrafter"/>
</dbReference>
<comment type="caution">
    <text evidence="3">The sequence shown here is derived from an EMBL/GenBank/DDBJ whole genome shotgun (WGS) entry which is preliminary data.</text>
</comment>
<proteinExistence type="predicted"/>
<dbReference type="Gene3D" id="3.60.110.10">
    <property type="entry name" value="Carbon-nitrogen hydrolase"/>
    <property type="match status" value="1"/>
</dbReference>
<reference evidence="3" key="1">
    <citation type="submission" date="2020-10" db="EMBL/GenBank/DDBJ databases">
        <title>Sequencing the genomes of 1000 actinobacteria strains.</title>
        <authorList>
            <person name="Klenk H.-P."/>
        </authorList>
    </citation>
    <scope>NUCLEOTIDE SEQUENCE</scope>
    <source>
        <strain evidence="3">DSM 45354</strain>
    </source>
</reference>
<evidence type="ECO:0000313" key="4">
    <source>
        <dbReference type="Proteomes" id="UP000638648"/>
    </source>
</evidence>
<dbReference type="Pfam" id="PF00795">
    <property type="entry name" value="CN_hydrolase"/>
    <property type="match status" value="1"/>
</dbReference>
<dbReference type="InterPro" id="IPR036526">
    <property type="entry name" value="C-N_Hydrolase_sf"/>
</dbReference>
<dbReference type="RefSeq" id="WP_192749293.1">
    <property type="nucleotide sequence ID" value="NZ_BAABJL010000002.1"/>
</dbReference>
<evidence type="ECO:0000313" key="3">
    <source>
        <dbReference type="EMBL" id="MBE1604849.1"/>
    </source>
</evidence>
<keyword evidence="4" id="KW-1185">Reference proteome</keyword>
<sequence length="278" mass="30776">MTTVPFRIAAAQSVISTDVRHNGQEIRALMRQASEAGARLVQFPEGALSGYCKAQITDWADVDWAAIREELEKTAALAGELRIWTVLGCAHRLSRPHRPHNSLYVISDTGTLVDRYDKRFCSHTEISDWYSPGFRPVVFTVDGFRFGTALCIEVRFPEVFAEYERLNVDCVLVSSYSEDPVFGVHAQAHAATNCYWLSFSVPAQCGHAVPASLIAPNGSYLDQATSTGGSALAVGELNRNDADIEQVFARAWRATARSGRIYASRRVADPRSVDTRRF</sequence>
<keyword evidence="1" id="KW-0378">Hydrolase</keyword>
<name>A0A927R815_9ACTN</name>
<evidence type="ECO:0000256" key="1">
    <source>
        <dbReference type="ARBA" id="ARBA00022801"/>
    </source>
</evidence>
<dbReference type="CDD" id="cd07197">
    <property type="entry name" value="nitrilase"/>
    <property type="match status" value="1"/>
</dbReference>
<organism evidence="3 4">
    <name type="scientific">Actinopolymorpha pittospori</name>
    <dbReference type="NCBI Taxonomy" id="648752"/>
    <lineage>
        <taxon>Bacteria</taxon>
        <taxon>Bacillati</taxon>
        <taxon>Actinomycetota</taxon>
        <taxon>Actinomycetes</taxon>
        <taxon>Propionibacteriales</taxon>
        <taxon>Actinopolymorphaceae</taxon>
        <taxon>Actinopolymorpha</taxon>
    </lineage>
</organism>
<dbReference type="InterPro" id="IPR003010">
    <property type="entry name" value="C-N_Hydrolase"/>
</dbReference>
<dbReference type="PANTHER" id="PTHR43674">
    <property type="entry name" value="NITRILASE C965.09-RELATED"/>
    <property type="match status" value="1"/>
</dbReference>
<dbReference type="AlphaFoldDB" id="A0A927R815"/>
<dbReference type="PANTHER" id="PTHR43674:SF16">
    <property type="entry name" value="CARBON-NITROGEN FAMILY, PUTATIVE (AFU_ORTHOLOGUE AFUA_5G02350)-RELATED"/>
    <property type="match status" value="1"/>
</dbReference>
<feature type="domain" description="CN hydrolase" evidence="2">
    <location>
        <begin position="6"/>
        <end position="278"/>
    </location>
</feature>
<dbReference type="InterPro" id="IPR050345">
    <property type="entry name" value="Aliph_Amidase/BUP"/>
</dbReference>
<accession>A0A927R815</accession>
<gene>
    <name evidence="3" type="ORF">HEB94_001697</name>
</gene>
<dbReference type="PROSITE" id="PS50263">
    <property type="entry name" value="CN_HYDROLASE"/>
    <property type="match status" value="1"/>
</dbReference>
<protein>
    <submittedName>
        <fullName evidence="3">Amidohydrolase</fullName>
    </submittedName>
</protein>
<dbReference type="Proteomes" id="UP000638648">
    <property type="component" value="Unassembled WGS sequence"/>
</dbReference>